<accession>A0ABS2WTU6</accession>
<reference evidence="6" key="1">
    <citation type="submission" date="2021-02" db="EMBL/GenBank/DDBJ databases">
        <title>Sulfurospirillum tamanensis sp. nov.</title>
        <authorList>
            <person name="Merkel A.Y."/>
        </authorList>
    </citation>
    <scope>NUCLEOTIDE SEQUENCE [LARGE SCALE GENOMIC DNA]</scope>
    <source>
        <strain evidence="6">T05b</strain>
    </source>
</reference>
<evidence type="ECO:0000259" key="4">
    <source>
        <dbReference type="Pfam" id="PF07804"/>
    </source>
</evidence>
<gene>
    <name evidence="5" type="ORF">JWV37_09755</name>
</gene>
<keyword evidence="6" id="KW-1185">Reference proteome</keyword>
<evidence type="ECO:0000313" key="5">
    <source>
        <dbReference type="EMBL" id="MBN2965065.1"/>
    </source>
</evidence>
<keyword evidence="2" id="KW-0808">Transferase</keyword>
<reference evidence="5 6" key="2">
    <citation type="submission" date="2021-02" db="EMBL/GenBank/DDBJ databases">
        <title>Sulfurospirillum tamanensis sp. nov.</title>
        <authorList>
            <person name="Frolova A."/>
            <person name="Merkel A."/>
            <person name="Slobodkin A."/>
        </authorList>
    </citation>
    <scope>NUCLEOTIDE SEQUENCE [LARGE SCALE GENOMIC DNA]</scope>
    <source>
        <strain evidence="5 6">T05b</strain>
    </source>
</reference>
<evidence type="ECO:0000256" key="3">
    <source>
        <dbReference type="ARBA" id="ARBA00022777"/>
    </source>
</evidence>
<dbReference type="Proteomes" id="UP000703590">
    <property type="component" value="Unassembled WGS sequence"/>
</dbReference>
<dbReference type="InterPro" id="IPR012893">
    <property type="entry name" value="HipA-like_C"/>
</dbReference>
<dbReference type="RefSeq" id="WP_205459611.1">
    <property type="nucleotide sequence ID" value="NZ_JAFHKK010000023.1"/>
</dbReference>
<protein>
    <submittedName>
        <fullName evidence="5">Type II toxin-antitoxin system HipA family toxin</fullName>
    </submittedName>
</protein>
<dbReference type="EMBL" id="JAFHKK010000023">
    <property type="protein sequence ID" value="MBN2965065.1"/>
    <property type="molecule type" value="Genomic_DNA"/>
</dbReference>
<organism evidence="5 6">
    <name type="scientific">Sulfurospirillum tamanense</name>
    <dbReference type="NCBI Taxonomy" id="2813362"/>
    <lineage>
        <taxon>Bacteria</taxon>
        <taxon>Pseudomonadati</taxon>
        <taxon>Campylobacterota</taxon>
        <taxon>Epsilonproteobacteria</taxon>
        <taxon>Campylobacterales</taxon>
        <taxon>Sulfurospirillaceae</taxon>
        <taxon>Sulfurospirillum</taxon>
    </lineage>
</organism>
<evidence type="ECO:0000313" key="6">
    <source>
        <dbReference type="Proteomes" id="UP000703590"/>
    </source>
</evidence>
<comment type="similarity">
    <text evidence="1">Belongs to the HipA Ser/Thr kinase family.</text>
</comment>
<sequence length="526" mass="61384">MKLKREYIDILKLFADKKTNLSLSEIMSNLKYKIEPRTLQRHIKELITLRRVVSYGSASSTTYRLRSPEEIMDFFAYVYKNKRYAGVVGFSASLEKFIFSYDINYLFSEPIEIIPTLDTPFALIESTELFPVFEELLPEGIDRQALEYQEKTSSVIALLLALEQNVGDLSFSKEKSVLTPNSDVGIFYHTHKKEILGKHDFPNVLALDIKINKEKLFIKDIAKATQPSVQFGLSGQQHKMHVIMDEAHGVLREPQKSEPTYYFIKPYNKEYTDPQAQKYIPYLSVNEHLHMSFAKNELGFDVPWSAIIKDGEDWHYIIKRFDKYQNSVFAKTNVSSLMGLNSETKYDTSTEKMAQRVAKELLDKKERLIFLHYLFYSLLIVHEDMHTKNLSIMHTKNRSFMSPLYDVATTALYDSCYGHESHLTINGKQQNIRPNDFKVICQKLDVSFSDFLRLARETALIYVDKMPHYIERLKTLGSMPFFTRKPISSYSKDKRALKEEMEFSDILEKKFFERAEKLKEFGWLVA</sequence>
<proteinExistence type="inferred from homology"/>
<dbReference type="Pfam" id="PF07804">
    <property type="entry name" value="HipA_C"/>
    <property type="match status" value="1"/>
</dbReference>
<evidence type="ECO:0000256" key="2">
    <source>
        <dbReference type="ARBA" id="ARBA00022679"/>
    </source>
</evidence>
<name>A0ABS2WTU6_9BACT</name>
<comment type="caution">
    <text evidence="5">The sequence shown here is derived from an EMBL/GenBank/DDBJ whole genome shotgun (WGS) entry which is preliminary data.</text>
</comment>
<dbReference type="InterPro" id="IPR052028">
    <property type="entry name" value="HipA_Ser/Thr_kinase"/>
</dbReference>
<evidence type="ECO:0000256" key="1">
    <source>
        <dbReference type="ARBA" id="ARBA00010164"/>
    </source>
</evidence>
<dbReference type="PANTHER" id="PTHR37419:SF1">
    <property type="entry name" value="SERINE_THREONINE-PROTEIN KINASE TOXIN HIPA"/>
    <property type="match status" value="1"/>
</dbReference>
<keyword evidence="3" id="KW-0418">Kinase</keyword>
<feature type="domain" description="HipA-like C-terminal" evidence="4">
    <location>
        <begin position="232"/>
        <end position="456"/>
    </location>
</feature>
<dbReference type="PANTHER" id="PTHR37419">
    <property type="entry name" value="SERINE/THREONINE-PROTEIN KINASE TOXIN HIPA"/>
    <property type="match status" value="1"/>
</dbReference>